<evidence type="ECO:0000313" key="3">
    <source>
        <dbReference type="Proteomes" id="UP000269221"/>
    </source>
</evidence>
<keyword evidence="3" id="KW-1185">Reference proteome</keyword>
<evidence type="ECO:0000313" key="2">
    <source>
        <dbReference type="EMBL" id="RMC15391.1"/>
    </source>
</evidence>
<gene>
    <name evidence="2" type="ORF">DUI87_07582</name>
</gene>
<dbReference type="AlphaFoldDB" id="A0A3M0KRU6"/>
<dbReference type="Proteomes" id="UP000269221">
    <property type="component" value="Unassembled WGS sequence"/>
</dbReference>
<protein>
    <submittedName>
        <fullName evidence="2">Uncharacterized protein</fullName>
    </submittedName>
</protein>
<dbReference type="EMBL" id="QRBI01000104">
    <property type="protein sequence ID" value="RMC15391.1"/>
    <property type="molecule type" value="Genomic_DNA"/>
</dbReference>
<sequence>MAGSKADWEQTGGGETPMNRPRGPWQRVRGCKVLSERKLTLGEECENKHYVYVTIRERLYYKNANNQKAKISRGVPLGFDIATFDIIQNLKLVINVCVSVPKQQEKFFIPLINLMASFGLTLAGPCPSCAVDPRAGCSSPGGISPERSRGQNSLPCPADHAAFDPAWDMVGFLGSECTLPGHIQSPTHQHPQVLLIRIALDLFIHQPILRQGVALTQFRERDVVGDHVKGFEEVPVYNICNHSLGHS</sequence>
<proteinExistence type="predicted"/>
<comment type="caution">
    <text evidence="2">The sequence shown here is derived from an EMBL/GenBank/DDBJ whole genome shotgun (WGS) entry which is preliminary data.</text>
</comment>
<reference evidence="2 3" key="1">
    <citation type="submission" date="2018-07" db="EMBL/GenBank/DDBJ databases">
        <title>A high quality draft genome assembly of the barn swallow (H. rustica rustica).</title>
        <authorList>
            <person name="Formenti G."/>
            <person name="Chiara M."/>
            <person name="Poveda L."/>
            <person name="Francoijs K.-J."/>
            <person name="Bonisoli-Alquati A."/>
            <person name="Canova L."/>
            <person name="Gianfranceschi L."/>
            <person name="Horner D.S."/>
            <person name="Saino N."/>
        </authorList>
    </citation>
    <scope>NUCLEOTIDE SEQUENCE [LARGE SCALE GENOMIC DNA]</scope>
    <source>
        <strain evidence="2">Chelidonia</strain>
        <tissue evidence="2">Blood</tissue>
    </source>
</reference>
<organism evidence="2 3">
    <name type="scientific">Hirundo rustica rustica</name>
    <dbReference type="NCBI Taxonomy" id="333673"/>
    <lineage>
        <taxon>Eukaryota</taxon>
        <taxon>Metazoa</taxon>
        <taxon>Chordata</taxon>
        <taxon>Craniata</taxon>
        <taxon>Vertebrata</taxon>
        <taxon>Euteleostomi</taxon>
        <taxon>Archelosauria</taxon>
        <taxon>Archosauria</taxon>
        <taxon>Dinosauria</taxon>
        <taxon>Saurischia</taxon>
        <taxon>Theropoda</taxon>
        <taxon>Coelurosauria</taxon>
        <taxon>Aves</taxon>
        <taxon>Neognathae</taxon>
        <taxon>Neoaves</taxon>
        <taxon>Telluraves</taxon>
        <taxon>Australaves</taxon>
        <taxon>Passeriformes</taxon>
        <taxon>Sylvioidea</taxon>
        <taxon>Hirundinidae</taxon>
        <taxon>Hirundo</taxon>
    </lineage>
</organism>
<name>A0A3M0KRU6_HIRRU</name>
<feature type="region of interest" description="Disordered" evidence="1">
    <location>
        <begin position="1"/>
        <end position="24"/>
    </location>
</feature>
<evidence type="ECO:0000256" key="1">
    <source>
        <dbReference type="SAM" id="MobiDB-lite"/>
    </source>
</evidence>
<accession>A0A3M0KRU6</accession>